<evidence type="ECO:0000313" key="5">
    <source>
        <dbReference type="Proteomes" id="UP000234845"/>
    </source>
</evidence>
<organism evidence="4 5">
    <name type="scientific">Kineobactrum sediminis</name>
    <dbReference type="NCBI Taxonomy" id="1905677"/>
    <lineage>
        <taxon>Bacteria</taxon>
        <taxon>Pseudomonadati</taxon>
        <taxon>Pseudomonadota</taxon>
        <taxon>Gammaproteobacteria</taxon>
        <taxon>Cellvibrionales</taxon>
        <taxon>Halieaceae</taxon>
        <taxon>Kineobactrum</taxon>
    </lineage>
</organism>
<dbReference type="Pfam" id="PF00440">
    <property type="entry name" value="TetR_N"/>
    <property type="match status" value="1"/>
</dbReference>
<accession>A0A2N5Y4C0</accession>
<dbReference type="PRINTS" id="PR00455">
    <property type="entry name" value="HTHTETR"/>
</dbReference>
<gene>
    <name evidence="4" type="ORF">CWI75_07510</name>
</gene>
<evidence type="ECO:0000256" key="1">
    <source>
        <dbReference type="ARBA" id="ARBA00023125"/>
    </source>
</evidence>
<dbReference type="Gene3D" id="1.10.357.10">
    <property type="entry name" value="Tetracycline Repressor, domain 2"/>
    <property type="match status" value="1"/>
</dbReference>
<protein>
    <recommendedName>
        <fullName evidence="3">HTH tetR-type domain-containing protein</fullName>
    </recommendedName>
</protein>
<dbReference type="GO" id="GO:0000976">
    <property type="term" value="F:transcription cis-regulatory region binding"/>
    <property type="evidence" value="ECO:0007669"/>
    <property type="project" value="TreeGrafter"/>
</dbReference>
<dbReference type="PROSITE" id="PS50977">
    <property type="entry name" value="HTH_TETR_2"/>
    <property type="match status" value="1"/>
</dbReference>
<feature type="domain" description="HTH tetR-type" evidence="3">
    <location>
        <begin position="21"/>
        <end position="81"/>
    </location>
</feature>
<dbReference type="InterPro" id="IPR041586">
    <property type="entry name" value="PsrA_TetR_C"/>
</dbReference>
<dbReference type="AlphaFoldDB" id="A0A2N5Y4C0"/>
<dbReference type="SUPFAM" id="SSF48498">
    <property type="entry name" value="Tetracyclin repressor-like, C-terminal domain"/>
    <property type="match status" value="1"/>
</dbReference>
<dbReference type="InterPro" id="IPR036271">
    <property type="entry name" value="Tet_transcr_reg_TetR-rel_C_sf"/>
</dbReference>
<evidence type="ECO:0000313" key="4">
    <source>
        <dbReference type="EMBL" id="PLW83246.1"/>
    </source>
</evidence>
<evidence type="ECO:0000259" key="3">
    <source>
        <dbReference type="PROSITE" id="PS50977"/>
    </source>
</evidence>
<dbReference type="PANTHER" id="PTHR30055">
    <property type="entry name" value="HTH-TYPE TRANSCRIPTIONAL REGULATOR RUTR"/>
    <property type="match status" value="1"/>
</dbReference>
<dbReference type="Pfam" id="PF17939">
    <property type="entry name" value="TetR_C_30"/>
    <property type="match status" value="1"/>
</dbReference>
<evidence type="ECO:0000256" key="2">
    <source>
        <dbReference type="PROSITE-ProRule" id="PRU00335"/>
    </source>
</evidence>
<dbReference type="EMBL" id="PKLZ01000003">
    <property type="protein sequence ID" value="PLW83246.1"/>
    <property type="molecule type" value="Genomic_DNA"/>
</dbReference>
<dbReference type="PANTHER" id="PTHR30055:SF235">
    <property type="entry name" value="TRANSCRIPTIONAL REGULATORY PROTEIN"/>
    <property type="match status" value="1"/>
</dbReference>
<dbReference type="Proteomes" id="UP000234845">
    <property type="component" value="Unassembled WGS sequence"/>
</dbReference>
<reference evidence="5" key="1">
    <citation type="submission" date="2017-11" db="EMBL/GenBank/DDBJ databases">
        <title>The draft genome sequence of Chromatocurvus sp. F02.</title>
        <authorList>
            <person name="Du Z.-J."/>
            <person name="Chang Y.-Q."/>
        </authorList>
    </citation>
    <scope>NUCLEOTIDE SEQUENCE [LARGE SCALE GENOMIC DNA]</scope>
    <source>
        <strain evidence="5">F02</strain>
    </source>
</reference>
<dbReference type="SUPFAM" id="SSF46689">
    <property type="entry name" value="Homeodomain-like"/>
    <property type="match status" value="1"/>
</dbReference>
<keyword evidence="1 2" id="KW-0238">DNA-binding</keyword>
<name>A0A2N5Y4C0_9GAMM</name>
<dbReference type="InterPro" id="IPR050109">
    <property type="entry name" value="HTH-type_TetR-like_transc_reg"/>
</dbReference>
<dbReference type="InterPro" id="IPR001647">
    <property type="entry name" value="HTH_TetR"/>
</dbReference>
<proteinExistence type="predicted"/>
<comment type="caution">
    <text evidence="4">The sequence shown here is derived from an EMBL/GenBank/DDBJ whole genome shotgun (WGS) entry which is preliminary data.</text>
</comment>
<dbReference type="GO" id="GO:0003700">
    <property type="term" value="F:DNA-binding transcription factor activity"/>
    <property type="evidence" value="ECO:0007669"/>
    <property type="project" value="TreeGrafter"/>
</dbReference>
<sequence length="240" mass="26536">MESQAVEAKRQAVRKKPVRRGEARDRLLAAARDKIIEQGLEGVSIRAINAAAGVSPGILHYHFGSLEELVLELLGRFMDPMMREREDLLRALKAGGHSPTIREIAEILVMPVARLALEHGEDGYGHVCLLARLYADRAPLLEEANMRWASRFNSALFEQLQLANPELHDPEIALRLDLAGQVLLRGLSALHQPPVPWLEQRGVAAVEPWQQVHVVVDFVAAGLGAAQAQPTGFHKPLSRF</sequence>
<keyword evidence="5" id="KW-1185">Reference proteome</keyword>
<feature type="DNA-binding region" description="H-T-H motif" evidence="2">
    <location>
        <begin position="44"/>
        <end position="63"/>
    </location>
</feature>
<dbReference type="InterPro" id="IPR009057">
    <property type="entry name" value="Homeodomain-like_sf"/>
</dbReference>